<keyword evidence="3" id="KW-1185">Reference proteome</keyword>
<dbReference type="EMBL" id="JAYMYR010000002">
    <property type="protein sequence ID" value="KAK7378909.1"/>
    <property type="molecule type" value="Genomic_DNA"/>
</dbReference>
<sequence>MSEFISFQQKCGYFLFVFQFLFFFHSCSVTPIRGFTSYMTGFCFVSWMFLPSSIIFQLKLHDNSHSVSFLLMFNLSLTVI</sequence>
<proteinExistence type="predicted"/>
<feature type="transmembrane region" description="Helical" evidence="1">
    <location>
        <begin position="38"/>
        <end position="56"/>
    </location>
</feature>
<reference evidence="2 3" key="1">
    <citation type="submission" date="2024-01" db="EMBL/GenBank/DDBJ databases">
        <title>The genomes of 5 underutilized Papilionoideae crops provide insights into root nodulation and disease resistanc.</title>
        <authorList>
            <person name="Jiang F."/>
        </authorList>
    </citation>
    <scope>NUCLEOTIDE SEQUENCE [LARGE SCALE GENOMIC DNA]</scope>
    <source>
        <strain evidence="2">JINMINGXINNONG_FW02</strain>
        <tissue evidence="2">Leaves</tissue>
    </source>
</reference>
<evidence type="ECO:0000313" key="3">
    <source>
        <dbReference type="Proteomes" id="UP001374584"/>
    </source>
</evidence>
<accession>A0AAN9NYI5</accession>
<evidence type="ECO:0000313" key="2">
    <source>
        <dbReference type="EMBL" id="KAK7378909.1"/>
    </source>
</evidence>
<dbReference type="Proteomes" id="UP001374584">
    <property type="component" value="Unassembled WGS sequence"/>
</dbReference>
<dbReference type="AlphaFoldDB" id="A0AAN9NYI5"/>
<feature type="transmembrane region" description="Helical" evidence="1">
    <location>
        <begin position="12"/>
        <end position="32"/>
    </location>
</feature>
<evidence type="ECO:0000256" key="1">
    <source>
        <dbReference type="SAM" id="Phobius"/>
    </source>
</evidence>
<gene>
    <name evidence="2" type="ORF">VNO80_04358</name>
</gene>
<keyword evidence="1" id="KW-0812">Transmembrane</keyword>
<protein>
    <submittedName>
        <fullName evidence="2">Uncharacterized protein</fullName>
    </submittedName>
</protein>
<keyword evidence="1" id="KW-1133">Transmembrane helix</keyword>
<name>A0AAN9NYI5_PHACN</name>
<comment type="caution">
    <text evidence="2">The sequence shown here is derived from an EMBL/GenBank/DDBJ whole genome shotgun (WGS) entry which is preliminary data.</text>
</comment>
<organism evidence="2 3">
    <name type="scientific">Phaseolus coccineus</name>
    <name type="common">Scarlet runner bean</name>
    <name type="synonym">Phaseolus multiflorus</name>
    <dbReference type="NCBI Taxonomy" id="3886"/>
    <lineage>
        <taxon>Eukaryota</taxon>
        <taxon>Viridiplantae</taxon>
        <taxon>Streptophyta</taxon>
        <taxon>Embryophyta</taxon>
        <taxon>Tracheophyta</taxon>
        <taxon>Spermatophyta</taxon>
        <taxon>Magnoliopsida</taxon>
        <taxon>eudicotyledons</taxon>
        <taxon>Gunneridae</taxon>
        <taxon>Pentapetalae</taxon>
        <taxon>rosids</taxon>
        <taxon>fabids</taxon>
        <taxon>Fabales</taxon>
        <taxon>Fabaceae</taxon>
        <taxon>Papilionoideae</taxon>
        <taxon>50 kb inversion clade</taxon>
        <taxon>NPAAA clade</taxon>
        <taxon>indigoferoid/millettioid clade</taxon>
        <taxon>Phaseoleae</taxon>
        <taxon>Phaseolus</taxon>
    </lineage>
</organism>
<keyword evidence="1" id="KW-0472">Membrane</keyword>